<dbReference type="AlphaFoldDB" id="A0A127K9N5"/>
<evidence type="ECO:0000256" key="5">
    <source>
        <dbReference type="ARBA" id="ARBA00022692"/>
    </source>
</evidence>
<dbReference type="Pfam" id="PF01925">
    <property type="entry name" value="TauE"/>
    <property type="match status" value="1"/>
</dbReference>
<dbReference type="Proteomes" id="UP000036902">
    <property type="component" value="Chromosome"/>
</dbReference>
<evidence type="ECO:0000256" key="7">
    <source>
        <dbReference type="ARBA" id="ARBA00023136"/>
    </source>
</evidence>
<name>A0A127K9N5_9RHOO</name>
<feature type="transmembrane region" description="Helical" evidence="8">
    <location>
        <begin position="200"/>
        <end position="221"/>
    </location>
</feature>
<keyword evidence="5 8" id="KW-0812">Transmembrane</keyword>
<dbReference type="RefSeq" id="WP_004253811.1">
    <property type="nucleotide sequence ID" value="NZ_CP014646.1"/>
</dbReference>
<evidence type="ECO:0000313" key="9">
    <source>
        <dbReference type="EMBL" id="AMO38601.1"/>
    </source>
</evidence>
<organism evidence="9 10">
    <name type="scientific">Thauera humireducens</name>
    <dbReference type="NCBI Taxonomy" id="1134435"/>
    <lineage>
        <taxon>Bacteria</taxon>
        <taxon>Pseudomonadati</taxon>
        <taxon>Pseudomonadota</taxon>
        <taxon>Betaproteobacteria</taxon>
        <taxon>Rhodocyclales</taxon>
        <taxon>Zoogloeaceae</taxon>
        <taxon>Thauera</taxon>
    </lineage>
</organism>
<dbReference type="STRING" id="1134435.AC731_017605"/>
<evidence type="ECO:0000256" key="6">
    <source>
        <dbReference type="ARBA" id="ARBA00022989"/>
    </source>
</evidence>
<evidence type="ECO:0000256" key="2">
    <source>
        <dbReference type="ARBA" id="ARBA00009142"/>
    </source>
</evidence>
<gene>
    <name evidence="9" type="ORF">AC731_017605</name>
</gene>
<accession>A0A127K9N5</accession>
<evidence type="ECO:0000313" key="10">
    <source>
        <dbReference type="Proteomes" id="UP000036902"/>
    </source>
</evidence>
<dbReference type="KEGG" id="thu:AC731_017605"/>
<keyword evidence="10" id="KW-1185">Reference proteome</keyword>
<evidence type="ECO:0000256" key="1">
    <source>
        <dbReference type="ARBA" id="ARBA00004651"/>
    </source>
</evidence>
<feature type="transmembrane region" description="Helical" evidence="8">
    <location>
        <begin position="169"/>
        <end position="188"/>
    </location>
</feature>
<evidence type="ECO:0000256" key="3">
    <source>
        <dbReference type="ARBA" id="ARBA00022448"/>
    </source>
</evidence>
<keyword evidence="6 8" id="KW-1133">Transmembrane helix</keyword>
<feature type="transmembrane region" description="Helical" evidence="8">
    <location>
        <begin position="77"/>
        <end position="94"/>
    </location>
</feature>
<reference evidence="10" key="1">
    <citation type="submission" date="2016-03" db="EMBL/GenBank/DDBJ databases">
        <authorList>
            <person name="Ma C."/>
            <person name="Zhou S."/>
            <person name="Yang G."/>
        </authorList>
    </citation>
    <scope>NUCLEOTIDE SEQUENCE [LARGE SCALE GENOMIC DNA]</scope>
    <source>
        <strain evidence="10">SgZ-1</strain>
    </source>
</reference>
<feature type="transmembrane region" description="Helical" evidence="8">
    <location>
        <begin position="228"/>
        <end position="246"/>
    </location>
</feature>
<keyword evidence="4 8" id="KW-1003">Cell membrane</keyword>
<dbReference type="InterPro" id="IPR002781">
    <property type="entry name" value="TM_pro_TauE-like"/>
</dbReference>
<dbReference type="GO" id="GO:0005886">
    <property type="term" value="C:plasma membrane"/>
    <property type="evidence" value="ECO:0007669"/>
    <property type="project" value="UniProtKB-SubCell"/>
</dbReference>
<comment type="subcellular location">
    <subcellularLocation>
        <location evidence="1 8">Cell membrane</location>
        <topology evidence="1 8">Multi-pass membrane protein</topology>
    </subcellularLocation>
</comment>
<dbReference type="EMBL" id="CP014646">
    <property type="protein sequence ID" value="AMO38601.1"/>
    <property type="molecule type" value="Genomic_DNA"/>
</dbReference>
<proteinExistence type="inferred from homology"/>
<protein>
    <recommendedName>
        <fullName evidence="8">Probable membrane transporter protein</fullName>
    </recommendedName>
</protein>
<dbReference type="PANTHER" id="PTHR30269:SF37">
    <property type="entry name" value="MEMBRANE TRANSPORTER PROTEIN"/>
    <property type="match status" value="1"/>
</dbReference>
<comment type="similarity">
    <text evidence="2 8">Belongs to the 4-toluene sulfonate uptake permease (TSUP) (TC 2.A.102) family.</text>
</comment>
<keyword evidence="7 8" id="KW-0472">Membrane</keyword>
<sequence length="252" mass="26804">MSMDVAGWVVTAIAILLTGISKAGLGGALGGLAVPFMSMWIPPRDAVAVVLPVLIVMDMAGIRAWRGKADWRDLRMLIPAALLGIGVGTLAFGVLSDRMVKIVLGLIAIGFAADRLLRTGRADGTGELPASRRFAWLCGAGSGFTSTLAHAGGPPIMAYLLSRRLPKDTFVATSVFFFTVINLAKLPFYLSIGLFSRDGLIMSAMLLPLVPIGVWLGLRLIRRIPERPFYLFATLALGLSGLKLLWDGIVGA</sequence>
<keyword evidence="3" id="KW-0813">Transport</keyword>
<evidence type="ECO:0000256" key="8">
    <source>
        <dbReference type="RuleBase" id="RU363041"/>
    </source>
</evidence>
<evidence type="ECO:0000256" key="4">
    <source>
        <dbReference type="ARBA" id="ARBA00022475"/>
    </source>
</evidence>
<dbReference type="PANTHER" id="PTHR30269">
    <property type="entry name" value="TRANSMEMBRANE PROTEIN YFCA"/>
    <property type="match status" value="1"/>
</dbReference>
<dbReference type="InterPro" id="IPR052017">
    <property type="entry name" value="TSUP"/>
</dbReference>